<evidence type="ECO:0000313" key="3">
    <source>
        <dbReference type="EMBL" id="GAA1010742.1"/>
    </source>
</evidence>
<accession>A0ABN1SZT9</accession>
<name>A0ABN1SZT9_9ACTN</name>
<dbReference type="InterPro" id="IPR050177">
    <property type="entry name" value="Lipid_A_modif_metabolic_enz"/>
</dbReference>
<evidence type="ECO:0000256" key="1">
    <source>
        <dbReference type="SAM" id="MobiDB-lite"/>
    </source>
</evidence>
<dbReference type="InterPro" id="IPR036291">
    <property type="entry name" value="NAD(P)-bd_dom_sf"/>
</dbReference>
<dbReference type="PANTHER" id="PTHR43245">
    <property type="entry name" value="BIFUNCTIONAL POLYMYXIN RESISTANCE PROTEIN ARNA"/>
    <property type="match status" value="1"/>
</dbReference>
<comment type="caution">
    <text evidence="3">The sequence shown here is derived from an EMBL/GenBank/DDBJ whole genome shotgun (WGS) entry which is preliminary data.</text>
</comment>
<dbReference type="InterPro" id="IPR001509">
    <property type="entry name" value="Epimerase_deHydtase"/>
</dbReference>
<dbReference type="PANTHER" id="PTHR43245:SF13">
    <property type="entry name" value="UDP-D-APIOSE_UDP-D-XYLOSE SYNTHASE 2"/>
    <property type="match status" value="1"/>
</dbReference>
<evidence type="ECO:0000313" key="4">
    <source>
        <dbReference type="Proteomes" id="UP001501072"/>
    </source>
</evidence>
<gene>
    <name evidence="3" type="ORF">GCM10009564_29700</name>
</gene>
<proteinExistence type="predicted"/>
<keyword evidence="4" id="KW-1185">Reference proteome</keyword>
<evidence type="ECO:0000259" key="2">
    <source>
        <dbReference type="Pfam" id="PF01370"/>
    </source>
</evidence>
<dbReference type="RefSeq" id="WP_245863150.1">
    <property type="nucleotide sequence ID" value="NZ_BAAAHU010000026.1"/>
</dbReference>
<dbReference type="Pfam" id="PF01370">
    <property type="entry name" value="Epimerase"/>
    <property type="match status" value="1"/>
</dbReference>
<reference evidence="3 4" key="1">
    <citation type="journal article" date="2019" name="Int. J. Syst. Evol. Microbiol.">
        <title>The Global Catalogue of Microorganisms (GCM) 10K type strain sequencing project: providing services to taxonomists for standard genome sequencing and annotation.</title>
        <authorList>
            <consortium name="The Broad Institute Genomics Platform"/>
            <consortium name="The Broad Institute Genome Sequencing Center for Infectious Disease"/>
            <person name="Wu L."/>
            <person name="Ma J."/>
        </authorList>
    </citation>
    <scope>NUCLEOTIDE SEQUENCE [LARGE SCALE GENOMIC DNA]</scope>
    <source>
        <strain evidence="3 4">JCM 11269</strain>
    </source>
</reference>
<dbReference type="Gene3D" id="3.40.50.720">
    <property type="entry name" value="NAD(P)-binding Rossmann-like Domain"/>
    <property type="match status" value="1"/>
</dbReference>
<dbReference type="PRINTS" id="PR01713">
    <property type="entry name" value="NUCEPIMERASE"/>
</dbReference>
<sequence>MSQHASHLTTAAPRRAVVTGAAGFIGSHLAHALVQAGAVVVGVDRRDPATDPTAAANLAALQRLPGYMHVTADLLNCAIEPLLVDANAVFHLAGIPGVRPSWGPKFSEYVASNLLATHRVMDAVTRMGVPRLVVASSSSVYGPTEDGPSAETDRPQPASPYAVTKLAEEQLCLAYSAQAHCPTTVVALRYFTVYGPRQRPDMFTHRALRAALTGQSLRLYGDGHQRRDFTYIDDAVIATIAAATIPTASGVINVGSGSSASLLEVINIANSLSGREIQVHQENPRSGDVLTTRADPSRAHEVLGWQPQVDLHSGMRAHMQALAAETAAYGHVA</sequence>
<dbReference type="SUPFAM" id="SSF51735">
    <property type="entry name" value="NAD(P)-binding Rossmann-fold domains"/>
    <property type="match status" value="1"/>
</dbReference>
<dbReference type="EMBL" id="BAAAHU010000026">
    <property type="protein sequence ID" value="GAA1010742.1"/>
    <property type="molecule type" value="Genomic_DNA"/>
</dbReference>
<organism evidence="3 4">
    <name type="scientific">Streptomyces thermogriseus</name>
    <dbReference type="NCBI Taxonomy" id="75292"/>
    <lineage>
        <taxon>Bacteria</taxon>
        <taxon>Bacillati</taxon>
        <taxon>Actinomycetota</taxon>
        <taxon>Actinomycetes</taxon>
        <taxon>Kitasatosporales</taxon>
        <taxon>Streptomycetaceae</taxon>
        <taxon>Streptomyces</taxon>
    </lineage>
</organism>
<feature type="domain" description="NAD-dependent epimerase/dehydratase" evidence="2">
    <location>
        <begin position="17"/>
        <end position="255"/>
    </location>
</feature>
<feature type="region of interest" description="Disordered" evidence="1">
    <location>
        <begin position="138"/>
        <end position="158"/>
    </location>
</feature>
<dbReference type="Proteomes" id="UP001501072">
    <property type="component" value="Unassembled WGS sequence"/>
</dbReference>
<protein>
    <submittedName>
        <fullName evidence="3">NAD-dependent epimerase/dehydratase family protein</fullName>
    </submittedName>
</protein>